<dbReference type="Pfam" id="PF13432">
    <property type="entry name" value="TPR_16"/>
    <property type="match status" value="1"/>
</dbReference>
<dbReference type="Pfam" id="PF12895">
    <property type="entry name" value="ANAPC3"/>
    <property type="match status" value="1"/>
</dbReference>
<evidence type="ECO:0000256" key="2">
    <source>
        <dbReference type="ARBA" id="ARBA00038210"/>
    </source>
</evidence>
<keyword evidence="1 3" id="KW-0802">TPR repeat</keyword>
<feature type="repeat" description="TPR" evidence="3">
    <location>
        <begin position="692"/>
        <end position="725"/>
    </location>
</feature>
<dbReference type="SUPFAM" id="SSF48452">
    <property type="entry name" value="TPR-like"/>
    <property type="match status" value="2"/>
</dbReference>
<protein>
    <submittedName>
        <fullName evidence="5">TPR-like protein</fullName>
    </submittedName>
</protein>
<name>A0A139AK18_GONPJ</name>
<feature type="compositionally biased region" description="Low complexity" evidence="4">
    <location>
        <begin position="418"/>
        <end position="437"/>
    </location>
</feature>
<comment type="similarity">
    <text evidence="2">Belongs to the APC3/CDC27 family.</text>
</comment>
<dbReference type="Proteomes" id="UP000070544">
    <property type="component" value="Unassembled WGS sequence"/>
</dbReference>
<dbReference type="SMART" id="SM00028">
    <property type="entry name" value="TPR"/>
    <property type="match status" value="7"/>
</dbReference>
<reference evidence="5 6" key="1">
    <citation type="journal article" date="2015" name="Genome Biol. Evol.">
        <title>Phylogenomic analyses indicate that early fungi evolved digesting cell walls of algal ancestors of land plants.</title>
        <authorList>
            <person name="Chang Y."/>
            <person name="Wang S."/>
            <person name="Sekimoto S."/>
            <person name="Aerts A.L."/>
            <person name="Choi C."/>
            <person name="Clum A."/>
            <person name="LaButti K.M."/>
            <person name="Lindquist E.A."/>
            <person name="Yee Ngan C."/>
            <person name="Ohm R.A."/>
            <person name="Salamov A.A."/>
            <person name="Grigoriev I.V."/>
            <person name="Spatafora J.W."/>
            <person name="Berbee M.L."/>
        </authorList>
    </citation>
    <scope>NUCLEOTIDE SEQUENCE [LARGE SCALE GENOMIC DNA]</scope>
    <source>
        <strain evidence="5 6">JEL478</strain>
    </source>
</reference>
<feature type="compositionally biased region" description="Polar residues" evidence="4">
    <location>
        <begin position="294"/>
        <end position="303"/>
    </location>
</feature>
<evidence type="ECO:0000256" key="4">
    <source>
        <dbReference type="SAM" id="MobiDB-lite"/>
    </source>
</evidence>
<accession>A0A139AK18</accession>
<sequence length="822" mass="90732">MIETDQTSHPKALPSAFQIFLEPKGTSRKVECDIVHGGDGAVIFAVYRGKLAEGIDFSMSKVAPLSELAFLQVSRRTSNAWRFAPTVLISSSPTQKIPRVSEYTWNGGPRSTFVLFHSVIALSIDSGIPQNALWFAERLHAFFPNSEEAKYFVAYANTQLMKFNVAIEVIGNSSYVPSLDLRARCCMELGRYFEGESTLDLCPAELPPSPLSLPRGGKSTKGSLACRKGLLARGAGRTKAAKSHFETALQMCPVFWTAFEGLCQLGIDTDSTDTFKTDAAVAFFDEMGVLPSVGDNTDQTTKPVSMETEAPAQKKAKSPKAATKRMTNTNSSAVVGTSVTAPVRATRSNASNQTSILGASANDRKVIQPKPKLRAQTRVSQESVSVIFVPSGRVLRGSQDSVGAPPAAPSRTGSAPSTTTRSKAGTTTTQASASTAGAKRKLKDSTSAESSPPRPTRSAGPPIEPTSVTLSLSPRDVHLRAVNFLMEVLRNMGAAFNHLTQFRLKDAVAGFECLPEAQRRSGWVLAQLGRAYFEKSKYESAEANLKLLRQLEPWRLEGMDTYAVVLWQLEKEVELSNLSHELVEFDKTSAISWFAVGNTFAIKCENDMAVRSFQRAIQLDPYFTWAYTLAGHAYLDDEDNEKAATYFRQAAVIDPRHHNAWYGLASQSFRQYQFENAKFFYQKAFAINQSNALLAMLVGITLQRMEQFGEARNWYERAQSLEPMNPVIRFRVADILHRFEDHVGALVILEKLIDTHPEHSVWVLLGLVYRALGDRTKATAAFTYAEDHKDWRIGKKVRGELEVLHGDGERRSSRVPHADFSP</sequence>
<evidence type="ECO:0000256" key="3">
    <source>
        <dbReference type="PROSITE-ProRule" id="PRU00339"/>
    </source>
</evidence>
<dbReference type="EMBL" id="KQ965748">
    <property type="protein sequence ID" value="KXS17119.1"/>
    <property type="molecule type" value="Genomic_DNA"/>
</dbReference>
<dbReference type="OrthoDB" id="10248520at2759"/>
<feature type="repeat" description="TPR" evidence="3">
    <location>
        <begin position="590"/>
        <end position="623"/>
    </location>
</feature>
<feature type="compositionally biased region" description="Polar residues" evidence="4">
    <location>
        <begin position="325"/>
        <end position="357"/>
    </location>
</feature>
<gene>
    <name evidence="5" type="ORF">M427DRAFT_133585</name>
</gene>
<dbReference type="GO" id="GO:0005680">
    <property type="term" value="C:anaphase-promoting complex"/>
    <property type="evidence" value="ECO:0007669"/>
    <property type="project" value="TreeGrafter"/>
</dbReference>
<dbReference type="STRING" id="1344416.A0A139AK18"/>
<dbReference type="PANTHER" id="PTHR12558:SF13">
    <property type="entry name" value="CELL DIVISION CYCLE PROTEIN 27 HOMOLOG"/>
    <property type="match status" value="1"/>
</dbReference>
<dbReference type="AlphaFoldDB" id="A0A139AK18"/>
<feature type="region of interest" description="Disordered" evidence="4">
    <location>
        <begin position="396"/>
        <end position="469"/>
    </location>
</feature>
<proteinExistence type="inferred from homology"/>
<dbReference type="PROSITE" id="PS50005">
    <property type="entry name" value="TPR"/>
    <property type="match status" value="3"/>
</dbReference>
<feature type="repeat" description="TPR" evidence="3">
    <location>
        <begin position="624"/>
        <end position="657"/>
    </location>
</feature>
<dbReference type="GO" id="GO:0031145">
    <property type="term" value="P:anaphase-promoting complex-dependent catabolic process"/>
    <property type="evidence" value="ECO:0007669"/>
    <property type="project" value="TreeGrafter"/>
</dbReference>
<dbReference type="InterPro" id="IPR019734">
    <property type="entry name" value="TPR_rpt"/>
</dbReference>
<dbReference type="GO" id="GO:0005737">
    <property type="term" value="C:cytoplasm"/>
    <property type="evidence" value="ECO:0007669"/>
    <property type="project" value="TreeGrafter"/>
</dbReference>
<feature type="region of interest" description="Disordered" evidence="4">
    <location>
        <begin position="294"/>
        <end position="382"/>
    </location>
</feature>
<dbReference type="Gene3D" id="3.40.50.300">
    <property type="entry name" value="P-loop containing nucleotide triphosphate hydrolases"/>
    <property type="match status" value="1"/>
</dbReference>
<organism evidence="5 6">
    <name type="scientific">Gonapodya prolifera (strain JEL478)</name>
    <name type="common">Monoblepharis prolifera</name>
    <dbReference type="NCBI Taxonomy" id="1344416"/>
    <lineage>
        <taxon>Eukaryota</taxon>
        <taxon>Fungi</taxon>
        <taxon>Fungi incertae sedis</taxon>
        <taxon>Chytridiomycota</taxon>
        <taxon>Chytridiomycota incertae sedis</taxon>
        <taxon>Monoblepharidomycetes</taxon>
        <taxon>Monoblepharidales</taxon>
        <taxon>Gonapodyaceae</taxon>
        <taxon>Gonapodya</taxon>
    </lineage>
</organism>
<evidence type="ECO:0000256" key="1">
    <source>
        <dbReference type="ARBA" id="ARBA00022803"/>
    </source>
</evidence>
<evidence type="ECO:0000313" key="6">
    <source>
        <dbReference type="Proteomes" id="UP000070544"/>
    </source>
</evidence>
<dbReference type="OMA" id="WVMAMVG"/>
<evidence type="ECO:0000313" key="5">
    <source>
        <dbReference type="EMBL" id="KXS17119.1"/>
    </source>
</evidence>
<dbReference type="GO" id="GO:0051301">
    <property type="term" value="P:cell division"/>
    <property type="evidence" value="ECO:0007669"/>
    <property type="project" value="TreeGrafter"/>
</dbReference>
<dbReference type="InterPro" id="IPR027417">
    <property type="entry name" value="P-loop_NTPase"/>
</dbReference>
<dbReference type="InterPro" id="IPR011990">
    <property type="entry name" value="TPR-like_helical_dom_sf"/>
</dbReference>
<dbReference type="GO" id="GO:0016567">
    <property type="term" value="P:protein ubiquitination"/>
    <property type="evidence" value="ECO:0007669"/>
    <property type="project" value="TreeGrafter"/>
</dbReference>
<dbReference type="PANTHER" id="PTHR12558">
    <property type="entry name" value="CELL DIVISION CYCLE 16,23,27"/>
    <property type="match status" value="1"/>
</dbReference>
<dbReference type="GO" id="GO:0007091">
    <property type="term" value="P:metaphase/anaphase transition of mitotic cell cycle"/>
    <property type="evidence" value="ECO:0007669"/>
    <property type="project" value="TreeGrafter"/>
</dbReference>
<keyword evidence="6" id="KW-1185">Reference proteome</keyword>
<dbReference type="Gene3D" id="1.25.40.10">
    <property type="entry name" value="Tetratricopeptide repeat domain"/>
    <property type="match status" value="4"/>
</dbReference>